<organism evidence="1 2">
    <name type="scientific">Reinekea marinisedimentorum</name>
    <dbReference type="NCBI Taxonomy" id="230495"/>
    <lineage>
        <taxon>Bacteria</taxon>
        <taxon>Pseudomonadati</taxon>
        <taxon>Pseudomonadota</taxon>
        <taxon>Gammaproteobacteria</taxon>
        <taxon>Oceanospirillales</taxon>
        <taxon>Saccharospirillaceae</taxon>
        <taxon>Reinekea</taxon>
    </lineage>
</organism>
<dbReference type="Proteomes" id="UP000295793">
    <property type="component" value="Unassembled WGS sequence"/>
</dbReference>
<dbReference type="OrthoDB" id="4380123at2"/>
<evidence type="ECO:0000313" key="2">
    <source>
        <dbReference type="Proteomes" id="UP000295793"/>
    </source>
</evidence>
<dbReference type="InterPro" id="IPR008551">
    <property type="entry name" value="TANGO2"/>
</dbReference>
<dbReference type="PANTHER" id="PTHR17985:SF8">
    <property type="entry name" value="TRANSPORT AND GOLGI ORGANIZATION PROTEIN 2 HOMOLOG"/>
    <property type="match status" value="1"/>
</dbReference>
<proteinExistence type="predicted"/>
<dbReference type="AlphaFoldDB" id="A0A4V2UJJ3"/>
<sequence length="250" mass="28087">MCLAVIAWQPNTSAPLTVVANRDEFRQRPTAPMHWWADADILAGKDLQAGGTWLGFNRSGLFALLTNIRPGFVGHQAAKSRGNLIRKFLLENQPIEHFHQSLMLDIELYGGFNLLLGDMERLFWFSSTMPEGQWLEPGVYGLSNDSLDTPWPKTELAKEQMRRFLASQSAPLLHSDILTSSAPADEGRLPQTGVPLEWERLISAQTITNEQYGTRCRTYIQSQNGLFNITEQQLTDGGEVSSSCEFQLPY</sequence>
<dbReference type="PANTHER" id="PTHR17985">
    <property type="entry name" value="SER/THR-RICH PROTEIN T10 IN DGCR REGION"/>
    <property type="match status" value="1"/>
</dbReference>
<keyword evidence="2" id="KW-1185">Reference proteome</keyword>
<dbReference type="Pfam" id="PF05742">
    <property type="entry name" value="TANGO2"/>
    <property type="match status" value="1"/>
</dbReference>
<evidence type="ECO:0000313" key="1">
    <source>
        <dbReference type="EMBL" id="TCS40102.1"/>
    </source>
</evidence>
<gene>
    <name evidence="1" type="ORF">BCF53_11018</name>
</gene>
<dbReference type="RefSeq" id="WP_132702000.1">
    <property type="nucleotide sequence ID" value="NZ_SLZR01000010.1"/>
</dbReference>
<comment type="caution">
    <text evidence="1">The sequence shown here is derived from an EMBL/GenBank/DDBJ whole genome shotgun (WGS) entry which is preliminary data.</text>
</comment>
<dbReference type="EMBL" id="SLZR01000010">
    <property type="protein sequence ID" value="TCS40102.1"/>
    <property type="molecule type" value="Genomic_DNA"/>
</dbReference>
<accession>A0A4V2UJJ3</accession>
<protein>
    <submittedName>
        <fullName evidence="1">Uncharacterized protein with NRDE domain</fullName>
    </submittedName>
</protein>
<reference evidence="1 2" key="1">
    <citation type="submission" date="2019-03" db="EMBL/GenBank/DDBJ databases">
        <title>Genomic Encyclopedia of Archaeal and Bacterial Type Strains, Phase II (KMG-II): from individual species to whole genera.</title>
        <authorList>
            <person name="Goeker M."/>
        </authorList>
    </citation>
    <scope>NUCLEOTIDE SEQUENCE [LARGE SCALE GENOMIC DNA]</scope>
    <source>
        <strain evidence="1 2">DSM 15388</strain>
    </source>
</reference>
<name>A0A4V2UJJ3_9GAMM</name>